<gene>
    <name evidence="11" type="ORF">NQZ67_23120</name>
</gene>
<dbReference type="PANTHER" id="PTHR35789:SF1">
    <property type="entry name" value="SPORE GERMINATION PROTEIN B3"/>
    <property type="match status" value="1"/>
</dbReference>
<feature type="domain" description="Spore germination GerAC-like C-terminal" evidence="9">
    <location>
        <begin position="224"/>
        <end position="388"/>
    </location>
</feature>
<dbReference type="Pfam" id="PF25198">
    <property type="entry name" value="Spore_GerAC_N"/>
    <property type="match status" value="1"/>
</dbReference>
<dbReference type="InterPro" id="IPR038501">
    <property type="entry name" value="Spore_GerAC_C_sf"/>
</dbReference>
<dbReference type="NCBIfam" id="TIGR02887">
    <property type="entry name" value="spore_ger_x_C"/>
    <property type="match status" value="1"/>
</dbReference>
<evidence type="ECO:0000256" key="2">
    <source>
        <dbReference type="ARBA" id="ARBA00007886"/>
    </source>
</evidence>
<accession>A0A9X2SAJ6</accession>
<comment type="subcellular location">
    <subcellularLocation>
        <location evidence="1">Membrane</location>
        <topology evidence="1">Lipid-anchor</topology>
    </subcellularLocation>
</comment>
<dbReference type="GO" id="GO:0016020">
    <property type="term" value="C:membrane"/>
    <property type="evidence" value="ECO:0007669"/>
    <property type="project" value="UniProtKB-SubCell"/>
</dbReference>
<dbReference type="Proteomes" id="UP001141950">
    <property type="component" value="Unassembled WGS sequence"/>
</dbReference>
<keyword evidence="12" id="KW-1185">Reference proteome</keyword>
<dbReference type="InterPro" id="IPR057336">
    <property type="entry name" value="GerAC_N"/>
</dbReference>
<evidence type="ECO:0000256" key="5">
    <source>
        <dbReference type="ARBA" id="ARBA00023136"/>
    </source>
</evidence>
<evidence type="ECO:0000256" key="7">
    <source>
        <dbReference type="ARBA" id="ARBA00023288"/>
    </source>
</evidence>
<dbReference type="EMBL" id="JANIPJ010000019">
    <property type="protein sequence ID" value="MCR2806779.1"/>
    <property type="molecule type" value="Genomic_DNA"/>
</dbReference>
<protein>
    <submittedName>
        <fullName evidence="11">Ger(X)C family spore germination protein</fullName>
    </submittedName>
</protein>
<evidence type="ECO:0000259" key="10">
    <source>
        <dbReference type="Pfam" id="PF25198"/>
    </source>
</evidence>
<evidence type="ECO:0000256" key="1">
    <source>
        <dbReference type="ARBA" id="ARBA00004635"/>
    </source>
</evidence>
<evidence type="ECO:0000256" key="3">
    <source>
        <dbReference type="ARBA" id="ARBA00022544"/>
    </source>
</evidence>
<name>A0A9X2SAJ6_9BACL</name>
<dbReference type="RefSeq" id="WP_257450576.1">
    <property type="nucleotide sequence ID" value="NZ_JANIPJ010000019.1"/>
</dbReference>
<organism evidence="11 12">
    <name type="scientific">Paenibacillus soyae</name>
    <dbReference type="NCBI Taxonomy" id="2969249"/>
    <lineage>
        <taxon>Bacteria</taxon>
        <taxon>Bacillati</taxon>
        <taxon>Bacillota</taxon>
        <taxon>Bacilli</taxon>
        <taxon>Bacillales</taxon>
        <taxon>Paenibacillaceae</taxon>
        <taxon>Paenibacillus</taxon>
    </lineage>
</organism>
<keyword evidence="3" id="KW-0309">Germination</keyword>
<feature type="chain" id="PRO_5040776984" evidence="8">
    <location>
        <begin position="23"/>
        <end position="403"/>
    </location>
</feature>
<dbReference type="Gene3D" id="3.30.300.210">
    <property type="entry name" value="Nutrient germinant receptor protein C, domain 3"/>
    <property type="match status" value="1"/>
</dbReference>
<feature type="signal peptide" evidence="8">
    <location>
        <begin position="1"/>
        <end position="22"/>
    </location>
</feature>
<keyword evidence="6" id="KW-0564">Palmitate</keyword>
<dbReference type="Pfam" id="PF05504">
    <property type="entry name" value="Spore_GerAC"/>
    <property type="match status" value="1"/>
</dbReference>
<comment type="similarity">
    <text evidence="2">Belongs to the GerABKC lipoprotein family.</text>
</comment>
<keyword evidence="5" id="KW-0472">Membrane</keyword>
<evidence type="ECO:0000256" key="8">
    <source>
        <dbReference type="SAM" id="SignalP"/>
    </source>
</evidence>
<evidence type="ECO:0000256" key="6">
    <source>
        <dbReference type="ARBA" id="ARBA00023139"/>
    </source>
</evidence>
<dbReference type="PANTHER" id="PTHR35789">
    <property type="entry name" value="SPORE GERMINATION PROTEIN B3"/>
    <property type="match status" value="1"/>
</dbReference>
<reference evidence="11" key="1">
    <citation type="submission" date="2022-08" db="EMBL/GenBank/DDBJ databases">
        <title>The genomic sequence of strain Paenibacillus sp. SCIV0701.</title>
        <authorList>
            <person name="Zhao H."/>
        </authorList>
    </citation>
    <scope>NUCLEOTIDE SEQUENCE</scope>
    <source>
        <strain evidence="11">SCIV0701</strain>
    </source>
</reference>
<evidence type="ECO:0000313" key="12">
    <source>
        <dbReference type="Proteomes" id="UP001141950"/>
    </source>
</evidence>
<proteinExistence type="inferred from homology"/>
<dbReference type="InterPro" id="IPR046953">
    <property type="entry name" value="Spore_GerAC-like_C"/>
</dbReference>
<sequence length="403" mass="44243">MNRIWRTLCVMLSLLLITGCWDSSEVNDLAIELAWGIDKAPNKKIMISAQVINPSKISGGQGDGAGGGGEGKPYFVVAGDGMNTLDAVKRIQAKLSRQVFRGHRRVIVIGEAMARQGIKDVLDTYTRDPNLKLRTDLFVVKGSTAKDLLKVSYPLENIPGLGVLGEYNQVGTSAEMGFLHFLLSATSEGTSPYLPSVSIGMNPPPQDGGLRDKSDIEGFRIAGPGIFNKELKLVGFLSVEEGRAMRWISGKLKEIEVSAKLPQEAGNVSMDLYKLGQKIEPIAQGGNLHIHVTLTGKGAIRENNTPLDLTNPDHITLLENTLNKQVEEHALRTITKVQQKYGTDVFGFSDVIRRKNLPLWKSIREDWEAVFREADISVNTKLTVRRIGITGPSLHLNPNEIKK</sequence>
<feature type="domain" description="Spore germination protein N-terminal" evidence="10">
    <location>
        <begin position="22"/>
        <end position="199"/>
    </location>
</feature>
<evidence type="ECO:0000313" key="11">
    <source>
        <dbReference type="EMBL" id="MCR2806779.1"/>
    </source>
</evidence>
<keyword evidence="7" id="KW-0449">Lipoprotein</keyword>
<comment type="caution">
    <text evidence="11">The sequence shown here is derived from an EMBL/GenBank/DDBJ whole genome shotgun (WGS) entry which is preliminary data.</text>
</comment>
<dbReference type="GO" id="GO:0009847">
    <property type="term" value="P:spore germination"/>
    <property type="evidence" value="ECO:0007669"/>
    <property type="project" value="InterPro"/>
</dbReference>
<evidence type="ECO:0000259" key="9">
    <source>
        <dbReference type="Pfam" id="PF05504"/>
    </source>
</evidence>
<dbReference type="PROSITE" id="PS51257">
    <property type="entry name" value="PROKAR_LIPOPROTEIN"/>
    <property type="match status" value="1"/>
</dbReference>
<keyword evidence="4 8" id="KW-0732">Signal</keyword>
<dbReference type="AlphaFoldDB" id="A0A9X2SAJ6"/>
<dbReference type="InterPro" id="IPR008844">
    <property type="entry name" value="Spore_GerAC-like"/>
</dbReference>
<evidence type="ECO:0000256" key="4">
    <source>
        <dbReference type="ARBA" id="ARBA00022729"/>
    </source>
</evidence>